<dbReference type="PROSITE" id="PS51194">
    <property type="entry name" value="HELICASE_CTER"/>
    <property type="match status" value="1"/>
</dbReference>
<dbReference type="PANTHER" id="PTHR45766:SF6">
    <property type="entry name" value="SWI_SNF-RELATED MATRIX-ASSOCIATED ACTIN-DEPENDENT REGULATOR OF CHROMATIN SUBFAMILY A-LIKE PROTEIN 1"/>
    <property type="match status" value="1"/>
</dbReference>
<dbReference type="InterPro" id="IPR049730">
    <property type="entry name" value="SNF2/RAD54-like_C"/>
</dbReference>
<dbReference type="GO" id="GO:0031297">
    <property type="term" value="P:replication fork processing"/>
    <property type="evidence" value="ECO:0007669"/>
    <property type="project" value="TreeGrafter"/>
</dbReference>
<evidence type="ECO:0000256" key="8">
    <source>
        <dbReference type="PROSITE-ProRule" id="PRU00800"/>
    </source>
</evidence>
<evidence type="ECO:0000313" key="14">
    <source>
        <dbReference type="EMBL" id="KAF7490332.1"/>
    </source>
</evidence>
<feature type="transmembrane region" description="Helical" evidence="10">
    <location>
        <begin position="474"/>
        <end position="492"/>
    </location>
</feature>
<dbReference type="Pfam" id="PF03062">
    <property type="entry name" value="MBOAT"/>
    <property type="match status" value="1"/>
</dbReference>
<keyword evidence="4" id="KW-0378">Hydrolase</keyword>
<dbReference type="GO" id="GO:0043596">
    <property type="term" value="C:nuclear replication fork"/>
    <property type="evidence" value="ECO:0007669"/>
    <property type="project" value="TreeGrafter"/>
</dbReference>
<dbReference type="SMART" id="SM00487">
    <property type="entry name" value="DEXDc"/>
    <property type="match status" value="1"/>
</dbReference>
<evidence type="ECO:0000256" key="7">
    <source>
        <dbReference type="ARBA" id="ARBA00023242"/>
    </source>
</evidence>
<gene>
    <name evidence="14" type="primary">SSS_689g</name>
    <name evidence="14" type="ORF">SSS_689</name>
</gene>
<evidence type="ECO:0000259" key="11">
    <source>
        <dbReference type="PROSITE" id="PS51192"/>
    </source>
</evidence>
<dbReference type="GO" id="GO:0016787">
    <property type="term" value="F:hydrolase activity"/>
    <property type="evidence" value="ECO:0007669"/>
    <property type="project" value="UniProtKB-KW"/>
</dbReference>
<evidence type="ECO:0000313" key="15">
    <source>
        <dbReference type="EnsemblMetazoa" id="KAF7490332.1"/>
    </source>
</evidence>
<feature type="transmembrane region" description="Helical" evidence="10">
    <location>
        <begin position="77"/>
        <end position="98"/>
    </location>
</feature>
<proteinExistence type="inferred from homology"/>
<evidence type="ECO:0000256" key="2">
    <source>
        <dbReference type="ARBA" id="ARBA00004141"/>
    </source>
</evidence>
<keyword evidence="16" id="KW-1185">Reference proteome</keyword>
<dbReference type="Proteomes" id="UP000070412">
    <property type="component" value="Unassembled WGS sequence"/>
</dbReference>
<name>A0A834VAG1_SARSC</name>
<dbReference type="InterPro" id="IPR014001">
    <property type="entry name" value="Helicase_ATP-bd"/>
</dbReference>
<dbReference type="CDD" id="cd18793">
    <property type="entry name" value="SF2_C_SNF"/>
    <property type="match status" value="1"/>
</dbReference>
<evidence type="ECO:0000259" key="13">
    <source>
        <dbReference type="PROSITE" id="PS51467"/>
    </source>
</evidence>
<reference evidence="16" key="1">
    <citation type="journal article" date="2020" name="PLoS Negl. Trop. Dis.">
        <title>High-quality nuclear genome for Sarcoptes scabiei-A critical resource for a neglected parasite.</title>
        <authorList>
            <person name="Korhonen P.K."/>
            <person name="Gasser R.B."/>
            <person name="Ma G."/>
            <person name="Wang T."/>
            <person name="Stroehlein A.J."/>
            <person name="Young N.D."/>
            <person name="Ang C.S."/>
            <person name="Fernando D.D."/>
            <person name="Lu H.C."/>
            <person name="Taylor S."/>
            <person name="Reynolds S.L."/>
            <person name="Mofiz E."/>
            <person name="Najaraj S.H."/>
            <person name="Gowda H."/>
            <person name="Madugundu A."/>
            <person name="Renuse S."/>
            <person name="Holt D."/>
            <person name="Pandey A."/>
            <person name="Papenfuss A.T."/>
            <person name="Fischer K."/>
        </authorList>
    </citation>
    <scope>NUCLEOTIDE SEQUENCE [LARGE SCALE GENOMIC DNA]</scope>
</reference>
<evidence type="ECO:0000256" key="9">
    <source>
        <dbReference type="SAM" id="MobiDB-lite"/>
    </source>
</evidence>
<organism evidence="14">
    <name type="scientific">Sarcoptes scabiei</name>
    <name type="common">Itch mite</name>
    <name type="synonym">Acarus scabiei</name>
    <dbReference type="NCBI Taxonomy" id="52283"/>
    <lineage>
        <taxon>Eukaryota</taxon>
        <taxon>Metazoa</taxon>
        <taxon>Ecdysozoa</taxon>
        <taxon>Arthropoda</taxon>
        <taxon>Chelicerata</taxon>
        <taxon>Arachnida</taxon>
        <taxon>Acari</taxon>
        <taxon>Acariformes</taxon>
        <taxon>Sarcoptiformes</taxon>
        <taxon>Astigmata</taxon>
        <taxon>Psoroptidia</taxon>
        <taxon>Sarcoptoidea</taxon>
        <taxon>Sarcoptidae</taxon>
        <taxon>Sarcoptinae</taxon>
        <taxon>Sarcoptes</taxon>
    </lineage>
</organism>
<dbReference type="OrthoDB" id="2801544at2759"/>
<dbReference type="Pfam" id="PF00271">
    <property type="entry name" value="Helicase_C"/>
    <property type="match status" value="1"/>
</dbReference>
<dbReference type="EnsemblMetazoa" id="SSS_689s_mrna">
    <property type="protein sequence ID" value="KAF7490332.1"/>
    <property type="gene ID" value="SSS_689"/>
</dbReference>
<dbReference type="GO" id="GO:0006281">
    <property type="term" value="P:DNA repair"/>
    <property type="evidence" value="ECO:0007669"/>
    <property type="project" value="TreeGrafter"/>
</dbReference>
<feature type="transmembrane region" description="Helical" evidence="10">
    <location>
        <begin position="110"/>
        <end position="132"/>
    </location>
</feature>
<dbReference type="InterPro" id="IPR010003">
    <property type="entry name" value="HARP_dom"/>
</dbReference>
<dbReference type="GO" id="GO:0016020">
    <property type="term" value="C:membrane"/>
    <property type="evidence" value="ECO:0007669"/>
    <property type="project" value="UniProtKB-SubCell"/>
</dbReference>
<evidence type="ECO:0000256" key="10">
    <source>
        <dbReference type="SAM" id="Phobius"/>
    </source>
</evidence>
<feature type="region of interest" description="Disordered" evidence="9">
    <location>
        <begin position="542"/>
        <end position="566"/>
    </location>
</feature>
<dbReference type="Pfam" id="PF07443">
    <property type="entry name" value="HARP"/>
    <property type="match status" value="1"/>
</dbReference>
<feature type="compositionally biased region" description="Polar residues" evidence="9">
    <location>
        <begin position="583"/>
        <end position="608"/>
    </location>
</feature>
<accession>A0A834VAG1</accession>
<dbReference type="Pfam" id="PF00176">
    <property type="entry name" value="SNF2-rel_dom"/>
    <property type="match status" value="1"/>
</dbReference>
<reference evidence="14" key="2">
    <citation type="submission" date="2020-01" db="EMBL/GenBank/DDBJ databases">
        <authorList>
            <person name="Korhonen P.K.K."/>
            <person name="Guangxu M.G."/>
            <person name="Wang T.W."/>
            <person name="Stroehlein A.J.S."/>
            <person name="Young N.D."/>
            <person name="Ang C.-S.A."/>
            <person name="Fernando D.W.F."/>
            <person name="Lu H.L."/>
            <person name="Taylor S.T."/>
            <person name="Ehtesham M.E.M."/>
            <person name="Najaraj S.H.N."/>
            <person name="Harsha G.H.G."/>
            <person name="Madugundu A.M."/>
            <person name="Renuse S.R."/>
            <person name="Holt D.H."/>
            <person name="Pandey A.P."/>
            <person name="Papenfuss A.P."/>
            <person name="Gasser R.B.G."/>
            <person name="Fischer K.F."/>
        </authorList>
    </citation>
    <scope>NUCLEOTIDE SEQUENCE</scope>
    <source>
        <strain evidence="14">SSS_KF_BRIS2020</strain>
    </source>
</reference>
<evidence type="ECO:0000256" key="6">
    <source>
        <dbReference type="ARBA" id="ARBA00023136"/>
    </source>
</evidence>
<dbReference type="PANTHER" id="PTHR45766">
    <property type="entry name" value="DNA ANNEALING HELICASE AND ENDONUCLEASE ZRANB3 FAMILY MEMBER"/>
    <property type="match status" value="1"/>
</dbReference>
<feature type="domain" description="Helicase ATP-binding" evidence="11">
    <location>
        <begin position="742"/>
        <end position="901"/>
    </location>
</feature>
<feature type="domain" description="HARP" evidence="13">
    <location>
        <begin position="625"/>
        <end position="702"/>
    </location>
</feature>
<feature type="domain" description="Helicase C-terminal" evidence="12">
    <location>
        <begin position="1020"/>
        <end position="1178"/>
    </location>
</feature>
<dbReference type="SMART" id="SM00490">
    <property type="entry name" value="HELICc"/>
    <property type="match status" value="1"/>
</dbReference>
<dbReference type="PROSITE" id="PS51467">
    <property type="entry name" value="HARP"/>
    <property type="match status" value="1"/>
</dbReference>
<dbReference type="PROSITE" id="PS51192">
    <property type="entry name" value="HELICASE_ATP_BIND_1"/>
    <property type="match status" value="1"/>
</dbReference>
<dbReference type="InterPro" id="IPR001650">
    <property type="entry name" value="Helicase_C-like"/>
</dbReference>
<evidence type="ECO:0000256" key="4">
    <source>
        <dbReference type="ARBA" id="ARBA00022801"/>
    </source>
</evidence>
<feature type="transmembrane region" description="Helical" evidence="10">
    <location>
        <begin position="138"/>
        <end position="162"/>
    </location>
</feature>
<keyword evidence="3 10" id="KW-0812">Transmembrane</keyword>
<sequence length="1207" mass="140459">MESSILDDYDDARFYFEDYYPSALKENYDDDFVDEYRSNIIDEDYQRFVSIDTNDQSVSNLIILCIRPTVLDAISNFVWPIIFTNIATLLLTILVLKISHKLNNQYLSDCISLLQQSILILNGSLLIRFYFHRSSNHHLFWILSSVIFIVILSVSISIIVSIESSRKWPFRLLIWSENLFLIAINEYQIFFKGNEEFLQLRPQLMMILMKSISFHDELLSRLIKKESDTPNLIKVIFEFGGYLLHPSSILLEIFLETIWDSFESSQLWIGYASLLQAYSTATQFHCSHYFICFLGQSMFDLWNFQVTITKPRKIEWPRSLVDVVVAWNIPMHRWLKKHVFQEIRKYCNVYCTIMATYLISSLMHGFNFQIWSVLLTLGLLTQAEFKLRNIFSKIFSACVESRECFLRLNRPDKIRDQFVCDKHQRTKMRFGFVKTINLVFTCIALINLAFLGSLFDGQPNSSSISNVWIKWKNLKFYSFIILITEFILYEILKYLFYTTKSKSLTTMDPSAPDPEILKMIEIRRKEAQELRKRRMEEKLLNLNGSKNCKTDPTNQSSQITKNQIHSSAKSQISTKNSFTTIRTHPNITSQNIPPRLTNSMHSQVPYSSESKHYDVKQKTVASDVPLKKIIKISLELQSSKRFQMKFDYETKIINVLKNFSSKQWDPISKKWSLSIEDYTEIINRLKSIESKDIEIKYENLIPDLVIKAIADNAARSKKIDLSEKFDSEFIKTLYPYQREGIIFGIQREGRCLIADDMGLGKTIQAIGLAIWYRDDWPLIIVCPSSLRFQWANFILKWAPNINEEDIFVATNTKNLLPKVLITIISYDLMARTRSRFSVETNRYYNMIIMDESHYVKSDVAHRTSVASLIAQTCKRVVLLSGTPALSRPIELFPQLNIIDRNLFPTKHGFGIRYCDAQQKAIFRNRKRILVWDYKGAKNLEELKIILENTIMIRRLKKEVLNELPSKKREMICISTDHLATEERNLLMKFKSQIKNTKNPNDKKSAAFSLFAKSAEAKVEAVNEYLIDILKNDFKIIVFCHHKSMMDGVEEILNKEKINHIRIDGNTSPKVRQEACEVFQTKDSFRVALLSITACATGLNLTAASMVVFAEVFWNPGVLAQAEDRVHRIGQQDNVRVIYLVARGTIDEIIWPLISKKLDVLNKAGLSRDTFSDTHNPLDNDENQQLLTEFYNIIDREDLESRKNNISK</sequence>
<dbReference type="InterPro" id="IPR038718">
    <property type="entry name" value="SNF2-like_sf"/>
</dbReference>
<dbReference type="InterPro" id="IPR000330">
    <property type="entry name" value="SNF2_N"/>
</dbReference>
<dbReference type="CDD" id="cd18010">
    <property type="entry name" value="DEXHc_HARP_SMARCAL1"/>
    <property type="match status" value="1"/>
</dbReference>
<keyword evidence="7" id="KW-0539">Nucleus</keyword>
<evidence type="ECO:0000256" key="3">
    <source>
        <dbReference type="ARBA" id="ARBA00022692"/>
    </source>
</evidence>
<comment type="similarity">
    <text evidence="8">Belongs to the SNF2/RAD54 helicase family. SMARCAL1 subfamily.</text>
</comment>
<dbReference type="GO" id="GO:0005524">
    <property type="term" value="F:ATP binding"/>
    <property type="evidence" value="ECO:0007669"/>
    <property type="project" value="InterPro"/>
</dbReference>
<keyword evidence="5 10" id="KW-1133">Transmembrane helix</keyword>
<evidence type="ECO:0000256" key="5">
    <source>
        <dbReference type="ARBA" id="ARBA00022989"/>
    </source>
</evidence>
<dbReference type="InterPro" id="IPR027417">
    <property type="entry name" value="P-loop_NTPase"/>
</dbReference>
<evidence type="ECO:0000256" key="1">
    <source>
        <dbReference type="ARBA" id="ARBA00004123"/>
    </source>
</evidence>
<feature type="transmembrane region" description="Helical" evidence="10">
    <location>
        <begin position="432"/>
        <end position="454"/>
    </location>
</feature>
<dbReference type="SUPFAM" id="SSF52540">
    <property type="entry name" value="P-loop containing nucleoside triphosphate hydrolases"/>
    <property type="match status" value="2"/>
</dbReference>
<reference evidence="15" key="3">
    <citation type="submission" date="2022-06" db="UniProtKB">
        <authorList>
            <consortium name="EnsemblMetazoa"/>
        </authorList>
    </citation>
    <scope>IDENTIFICATION</scope>
</reference>
<dbReference type="AlphaFoldDB" id="A0A834VAG1"/>
<dbReference type="Gene3D" id="3.40.50.10810">
    <property type="entry name" value="Tandem AAA-ATPase domain"/>
    <property type="match status" value="1"/>
</dbReference>
<protein>
    <submittedName>
        <fullName evidence="14">SWI/SNF-related matrix-associated actin-dependent regulator of chromatin subfamily A-like protein 1</fullName>
    </submittedName>
</protein>
<dbReference type="InterPro" id="IPR004299">
    <property type="entry name" value="MBOAT_fam"/>
</dbReference>
<feature type="transmembrane region" description="Helical" evidence="10">
    <location>
        <begin position="346"/>
        <end position="362"/>
    </location>
</feature>
<comment type="subcellular location">
    <subcellularLocation>
        <location evidence="2">Membrane</location>
        <topology evidence="2">Multi-pass membrane protein</topology>
    </subcellularLocation>
    <subcellularLocation>
        <location evidence="1">Nucleus</location>
    </subcellularLocation>
</comment>
<dbReference type="EMBL" id="WVUK01000062">
    <property type="protein sequence ID" value="KAF7490332.1"/>
    <property type="molecule type" value="Genomic_DNA"/>
</dbReference>
<keyword evidence="6 10" id="KW-0472">Membrane</keyword>
<dbReference type="Gene3D" id="3.40.50.300">
    <property type="entry name" value="P-loop containing nucleotide triphosphate hydrolases"/>
    <property type="match status" value="1"/>
</dbReference>
<evidence type="ECO:0000259" key="12">
    <source>
        <dbReference type="PROSITE" id="PS51194"/>
    </source>
</evidence>
<feature type="region of interest" description="Disordered" evidence="9">
    <location>
        <begin position="583"/>
        <end position="611"/>
    </location>
</feature>
<evidence type="ECO:0000313" key="16">
    <source>
        <dbReference type="Proteomes" id="UP000070412"/>
    </source>
</evidence>